<geneLocation type="plasmid" evidence="5 6">
    <name>pSTA7437.01</name>
</geneLocation>
<dbReference type="Pfam" id="PF00486">
    <property type="entry name" value="Trans_reg_C"/>
    <property type="match status" value="1"/>
</dbReference>
<proteinExistence type="predicted"/>
<organism evidence="5 6">
    <name type="scientific">Stanieria cyanosphaera (strain ATCC 29371 / PCC 7437)</name>
    <dbReference type="NCBI Taxonomy" id="111780"/>
    <lineage>
        <taxon>Bacteria</taxon>
        <taxon>Bacillati</taxon>
        <taxon>Cyanobacteriota</taxon>
        <taxon>Cyanophyceae</taxon>
        <taxon>Pleurocapsales</taxon>
        <taxon>Dermocarpellaceae</taxon>
        <taxon>Stanieria</taxon>
    </lineage>
</organism>
<keyword evidence="1 2" id="KW-0238">DNA-binding</keyword>
<accession>K9XZL8</accession>
<dbReference type="OrthoDB" id="273564at2"/>
<dbReference type="PANTHER" id="PTHR23308">
    <property type="entry name" value="NUCLEAR INHIBITOR OF PROTEIN PHOSPHATASE-1"/>
    <property type="match status" value="1"/>
</dbReference>
<evidence type="ECO:0000256" key="2">
    <source>
        <dbReference type="PROSITE-ProRule" id="PRU01091"/>
    </source>
</evidence>
<dbReference type="Proteomes" id="UP000010473">
    <property type="component" value="Plasmid pSTA7437.01"/>
</dbReference>
<evidence type="ECO:0000259" key="4">
    <source>
        <dbReference type="PROSITE" id="PS51755"/>
    </source>
</evidence>
<feature type="domain" description="FHA" evidence="3">
    <location>
        <begin position="36"/>
        <end position="83"/>
    </location>
</feature>
<dbReference type="GO" id="GO:0000160">
    <property type="term" value="P:phosphorelay signal transduction system"/>
    <property type="evidence" value="ECO:0007669"/>
    <property type="project" value="InterPro"/>
</dbReference>
<evidence type="ECO:0000256" key="1">
    <source>
        <dbReference type="ARBA" id="ARBA00023125"/>
    </source>
</evidence>
<dbReference type="InterPro" id="IPR036388">
    <property type="entry name" value="WH-like_DNA-bd_sf"/>
</dbReference>
<dbReference type="SUPFAM" id="SSF46894">
    <property type="entry name" value="C-terminal effector domain of the bipartite response regulators"/>
    <property type="match status" value="1"/>
</dbReference>
<dbReference type="HOGENOM" id="CLU_1093761_0_0_3"/>
<dbReference type="SMART" id="SM00862">
    <property type="entry name" value="Trans_reg_C"/>
    <property type="match status" value="1"/>
</dbReference>
<dbReference type="InterPro" id="IPR016032">
    <property type="entry name" value="Sig_transdc_resp-reg_C-effctor"/>
</dbReference>
<dbReference type="InterPro" id="IPR008984">
    <property type="entry name" value="SMAD_FHA_dom_sf"/>
</dbReference>
<dbReference type="CDD" id="cd00060">
    <property type="entry name" value="FHA"/>
    <property type="match status" value="1"/>
</dbReference>
<feature type="domain" description="OmpR/PhoB-type" evidence="4">
    <location>
        <begin position="136"/>
        <end position="246"/>
    </location>
</feature>
<keyword evidence="6" id="KW-1185">Reference proteome</keyword>
<protein>
    <submittedName>
        <fullName evidence="5">Forkhead-associated protein</fullName>
    </submittedName>
</protein>
<dbReference type="PROSITE" id="PS51755">
    <property type="entry name" value="OMPR_PHOB"/>
    <property type="match status" value="1"/>
</dbReference>
<name>K9XZL8_STAC7</name>
<dbReference type="EMBL" id="CP003654">
    <property type="protein sequence ID" value="AFZ38045.1"/>
    <property type="molecule type" value="Genomic_DNA"/>
</dbReference>
<dbReference type="AlphaFoldDB" id="K9XZL8"/>
<dbReference type="RefSeq" id="WP_015211953.1">
    <property type="nucleotide sequence ID" value="NC_019765.1"/>
</dbReference>
<dbReference type="Gene3D" id="2.60.200.20">
    <property type="match status" value="1"/>
</dbReference>
<dbReference type="GO" id="GO:0003677">
    <property type="term" value="F:DNA binding"/>
    <property type="evidence" value="ECO:0007669"/>
    <property type="project" value="UniProtKB-UniRule"/>
</dbReference>
<dbReference type="KEGG" id="scs:Sta7437_4586"/>
<dbReference type="SUPFAM" id="SSF49879">
    <property type="entry name" value="SMAD/FHA domain"/>
    <property type="match status" value="1"/>
</dbReference>
<dbReference type="Gene3D" id="1.10.10.10">
    <property type="entry name" value="Winged helix-like DNA-binding domain superfamily/Winged helix DNA-binding domain"/>
    <property type="match status" value="1"/>
</dbReference>
<feature type="DNA-binding region" description="OmpR/PhoB-type" evidence="2">
    <location>
        <begin position="136"/>
        <end position="246"/>
    </location>
</feature>
<dbReference type="PROSITE" id="PS50006">
    <property type="entry name" value="FHA_DOMAIN"/>
    <property type="match status" value="1"/>
</dbReference>
<gene>
    <name evidence="5" type="ordered locus">Sta7437_4586</name>
</gene>
<dbReference type="InterPro" id="IPR001867">
    <property type="entry name" value="OmpR/PhoB-type_DNA-bd"/>
</dbReference>
<evidence type="ECO:0000259" key="3">
    <source>
        <dbReference type="PROSITE" id="PS50006"/>
    </source>
</evidence>
<evidence type="ECO:0000313" key="6">
    <source>
        <dbReference type="Proteomes" id="UP000010473"/>
    </source>
</evidence>
<evidence type="ECO:0000313" key="5">
    <source>
        <dbReference type="EMBL" id="AFZ38045.1"/>
    </source>
</evidence>
<dbReference type="GO" id="GO:0006355">
    <property type="term" value="P:regulation of DNA-templated transcription"/>
    <property type="evidence" value="ECO:0007669"/>
    <property type="project" value="InterPro"/>
</dbReference>
<dbReference type="InterPro" id="IPR050923">
    <property type="entry name" value="Cell_Proc_Reg/RNA_Proc"/>
</dbReference>
<reference evidence="6" key="1">
    <citation type="journal article" date="2013" name="Proc. Natl. Acad. Sci. U.S.A.">
        <title>Improving the coverage of the cyanobacterial phylum using diversity-driven genome sequencing.</title>
        <authorList>
            <person name="Shih P.M."/>
            <person name="Wu D."/>
            <person name="Latifi A."/>
            <person name="Axen S.D."/>
            <person name="Fewer D.P."/>
            <person name="Talla E."/>
            <person name="Calteau A."/>
            <person name="Cai F."/>
            <person name="Tandeau de Marsac N."/>
            <person name="Rippka R."/>
            <person name="Herdman M."/>
            <person name="Sivonen K."/>
            <person name="Coursin T."/>
            <person name="Laurent T."/>
            <person name="Goodwin L."/>
            <person name="Nolan M."/>
            <person name="Davenport K.W."/>
            <person name="Han C.S."/>
            <person name="Rubin E.M."/>
            <person name="Eisen J.A."/>
            <person name="Woyke T."/>
            <person name="Gugger M."/>
            <person name="Kerfeld C.A."/>
        </authorList>
    </citation>
    <scope>NUCLEOTIDE SEQUENCE [LARGE SCALE GENOMIC DNA]</scope>
    <source>
        <strain evidence="6">ATCC 29371 / PCC 7437</strain>
        <plasmid evidence="6">Plasmid pSTA7437.01</plasmid>
    </source>
</reference>
<sequence length="254" mass="29850">MNSEYPFLEVTKPDGSQYTIELENIITKQTTAEIYISLGRQSNNHIVLPDPHKTISRNHCSFQYKNNRWWIVDEGSSNGTFLQREIDRPEIDVRSEDKISLRSGDYILILGELSPSEQPIFWRLEFIDPGETSQISSRETIHSIEYSLSQKTLFRNLARRRDSISLGEQERCLIDYMSRKNHQNSDRPSICEYDELIEAIWNEDSFGRNRSHINHLVWRIRDKIELDSGEPQFLKTVKGRGYSLDIKIIEKNWV</sequence>
<dbReference type="Pfam" id="PF00498">
    <property type="entry name" value="FHA"/>
    <property type="match status" value="1"/>
</dbReference>
<keyword evidence="5" id="KW-0614">Plasmid</keyword>
<dbReference type="SMART" id="SM00240">
    <property type="entry name" value="FHA"/>
    <property type="match status" value="1"/>
</dbReference>
<dbReference type="InterPro" id="IPR000253">
    <property type="entry name" value="FHA_dom"/>
</dbReference>